<reference evidence="1 2" key="1">
    <citation type="submission" date="2015-01" db="EMBL/GenBank/DDBJ databases">
        <title>Genome of allotetraploid Gossypium barbadense reveals genomic plasticity and fiber elongation in cotton evolution.</title>
        <authorList>
            <person name="Chen X."/>
            <person name="Liu X."/>
            <person name="Zhao B."/>
            <person name="Zheng H."/>
            <person name="Hu Y."/>
            <person name="Lu G."/>
            <person name="Yang C."/>
            <person name="Chen J."/>
            <person name="Shan C."/>
            <person name="Zhang L."/>
            <person name="Zhou Y."/>
            <person name="Wang L."/>
            <person name="Guo W."/>
            <person name="Bai Y."/>
            <person name="Ruan J."/>
            <person name="Shangguan X."/>
            <person name="Mao Y."/>
            <person name="Jiang J."/>
            <person name="Zhu Y."/>
            <person name="Lei J."/>
            <person name="Kang H."/>
            <person name="Chen S."/>
            <person name="He X."/>
            <person name="Wang R."/>
            <person name="Wang Y."/>
            <person name="Chen J."/>
            <person name="Wang L."/>
            <person name="Yu S."/>
            <person name="Wang B."/>
            <person name="Wei J."/>
            <person name="Song S."/>
            <person name="Lu X."/>
            <person name="Gao Z."/>
            <person name="Gu W."/>
            <person name="Deng X."/>
            <person name="Ma D."/>
            <person name="Wang S."/>
            <person name="Liang W."/>
            <person name="Fang L."/>
            <person name="Cai C."/>
            <person name="Zhu X."/>
            <person name="Zhou B."/>
            <person name="Zhang Y."/>
            <person name="Chen Z."/>
            <person name="Xu S."/>
            <person name="Zhu R."/>
            <person name="Wang S."/>
            <person name="Zhang T."/>
            <person name="Zhao G."/>
        </authorList>
    </citation>
    <scope>NUCLEOTIDE SEQUENCE [LARGE SCALE GENOMIC DNA]</scope>
    <source>
        <strain evidence="2">cv. Xinhai21</strain>
        <tissue evidence="1">Leaf</tissue>
    </source>
</reference>
<sequence>MAINPTNTSPSFNSRKLPILLFDIMDTIVRDPFYHDVPAFFAMSLKELIECKHPTAWLEFENGVIDENPEETGFTVNGLMTST</sequence>
<proteinExistence type="predicted"/>
<evidence type="ECO:0000313" key="2">
    <source>
        <dbReference type="Proteomes" id="UP000239757"/>
    </source>
</evidence>
<dbReference type="AlphaFoldDB" id="A0A2P5W808"/>
<name>A0A2P5W808_GOSBA</name>
<dbReference type="EMBL" id="KZ668679">
    <property type="protein sequence ID" value="PPR87197.1"/>
    <property type="molecule type" value="Genomic_DNA"/>
</dbReference>
<dbReference type="OrthoDB" id="2012566at2759"/>
<accession>A0A2P5W808</accession>
<protein>
    <submittedName>
        <fullName evidence="1">Uncharacterized protein</fullName>
    </submittedName>
</protein>
<dbReference type="PANTHER" id="PTHR43611">
    <property type="entry name" value="ALPHA-D-GLUCOSE 1-PHOSPHATE PHOSPHATASE"/>
    <property type="match status" value="1"/>
</dbReference>
<organism evidence="1 2">
    <name type="scientific">Gossypium barbadense</name>
    <name type="common">Sea Island cotton</name>
    <name type="synonym">Hibiscus barbadensis</name>
    <dbReference type="NCBI Taxonomy" id="3634"/>
    <lineage>
        <taxon>Eukaryota</taxon>
        <taxon>Viridiplantae</taxon>
        <taxon>Streptophyta</taxon>
        <taxon>Embryophyta</taxon>
        <taxon>Tracheophyta</taxon>
        <taxon>Spermatophyta</taxon>
        <taxon>Magnoliopsida</taxon>
        <taxon>eudicotyledons</taxon>
        <taxon>Gunneridae</taxon>
        <taxon>Pentapetalae</taxon>
        <taxon>rosids</taxon>
        <taxon>malvids</taxon>
        <taxon>Malvales</taxon>
        <taxon>Malvaceae</taxon>
        <taxon>Malvoideae</taxon>
        <taxon>Gossypium</taxon>
    </lineage>
</organism>
<dbReference type="Proteomes" id="UP000239757">
    <property type="component" value="Unassembled WGS sequence"/>
</dbReference>
<evidence type="ECO:0000313" key="1">
    <source>
        <dbReference type="EMBL" id="PPR87197.1"/>
    </source>
</evidence>
<dbReference type="PANTHER" id="PTHR43611:SF3">
    <property type="entry name" value="FLAVIN MONONUCLEOTIDE HYDROLASE 1, CHLOROPLATIC"/>
    <property type="match status" value="1"/>
</dbReference>
<gene>
    <name evidence="1" type="ORF">GOBAR_AA33495</name>
</gene>